<dbReference type="Gene3D" id="2.40.128.110">
    <property type="entry name" value="Lipid/polyisoprenoid-binding, YceI-like"/>
    <property type="match status" value="1"/>
</dbReference>
<evidence type="ECO:0000259" key="1">
    <source>
        <dbReference type="SMART" id="SM00867"/>
    </source>
</evidence>
<reference evidence="2 3" key="1">
    <citation type="submission" date="2023-11" db="EMBL/GenBank/DDBJ databases">
        <title>Peredibacter starrii A3.12.</title>
        <authorList>
            <person name="Mitchell R.J."/>
        </authorList>
    </citation>
    <scope>NUCLEOTIDE SEQUENCE [LARGE SCALE GENOMIC DNA]</scope>
    <source>
        <strain evidence="2 3">A3.12</strain>
    </source>
</reference>
<evidence type="ECO:0000313" key="3">
    <source>
        <dbReference type="Proteomes" id="UP001324634"/>
    </source>
</evidence>
<dbReference type="SUPFAM" id="SSF101874">
    <property type="entry name" value="YceI-like"/>
    <property type="match status" value="1"/>
</dbReference>
<dbReference type="PANTHER" id="PTHR34406:SF1">
    <property type="entry name" value="PROTEIN YCEI"/>
    <property type="match status" value="1"/>
</dbReference>
<dbReference type="SMART" id="SM00867">
    <property type="entry name" value="YceI"/>
    <property type="match status" value="1"/>
</dbReference>
<dbReference type="InterPro" id="IPR036761">
    <property type="entry name" value="TTHA0802/YceI-like_sf"/>
</dbReference>
<protein>
    <submittedName>
        <fullName evidence="2">YceI family protein</fullName>
    </submittedName>
</protein>
<dbReference type="AlphaFoldDB" id="A0AAX4HUK9"/>
<sequence>MKSLYNIDPSHSSANFSVKHMMIAKVHGGFEKISGKFAYDPQNLNESSVEAAIEVASINTRDAQRDAHLRSADFFEVEKYPLMTFKSTEFKQDGNNNLLVTGDLTIRDVTKKVTLIVDEQSGEHKDPWGNLRIGLSARTKVNRKDFGLSWNAALEAGGVLVGDEITIGLDVQFIKEVK</sequence>
<name>A0AAX4HUK9_9BACT</name>
<dbReference type="EMBL" id="CP139487">
    <property type="protein sequence ID" value="WPU66768.1"/>
    <property type="molecule type" value="Genomic_DNA"/>
</dbReference>
<organism evidence="2 3">
    <name type="scientific">Peredibacter starrii</name>
    <dbReference type="NCBI Taxonomy" id="28202"/>
    <lineage>
        <taxon>Bacteria</taxon>
        <taxon>Pseudomonadati</taxon>
        <taxon>Bdellovibrionota</taxon>
        <taxon>Bacteriovoracia</taxon>
        <taxon>Bacteriovoracales</taxon>
        <taxon>Bacteriovoracaceae</taxon>
        <taxon>Peredibacter</taxon>
    </lineage>
</organism>
<dbReference type="InterPro" id="IPR007372">
    <property type="entry name" value="Lipid/polyisoprenoid-bd_YceI"/>
</dbReference>
<gene>
    <name evidence="2" type="ORF">SOO65_08410</name>
</gene>
<dbReference type="RefSeq" id="WP_321399306.1">
    <property type="nucleotide sequence ID" value="NZ_CP139487.1"/>
</dbReference>
<dbReference type="KEGG" id="psti:SOO65_08410"/>
<dbReference type="PANTHER" id="PTHR34406">
    <property type="entry name" value="PROTEIN YCEI"/>
    <property type="match status" value="1"/>
</dbReference>
<proteinExistence type="predicted"/>
<dbReference type="Proteomes" id="UP001324634">
    <property type="component" value="Chromosome"/>
</dbReference>
<feature type="domain" description="Lipid/polyisoprenoid-binding YceI-like" evidence="1">
    <location>
        <begin position="4"/>
        <end position="174"/>
    </location>
</feature>
<dbReference type="Pfam" id="PF04264">
    <property type="entry name" value="YceI"/>
    <property type="match status" value="1"/>
</dbReference>
<accession>A0AAX4HUK9</accession>
<keyword evidence="3" id="KW-1185">Reference proteome</keyword>
<evidence type="ECO:0000313" key="2">
    <source>
        <dbReference type="EMBL" id="WPU66768.1"/>
    </source>
</evidence>